<name>A0ABP4WKC0_9MICC</name>
<dbReference type="Proteomes" id="UP001501204">
    <property type="component" value="Unassembled WGS sequence"/>
</dbReference>
<dbReference type="Gene3D" id="3.40.640.10">
    <property type="entry name" value="Type I PLP-dependent aspartate aminotransferase-like (Major domain)"/>
    <property type="match status" value="1"/>
</dbReference>
<keyword evidence="11" id="KW-1185">Reference proteome</keyword>
<keyword evidence="6" id="KW-0408">Iron</keyword>
<dbReference type="Gene3D" id="1.10.260.50">
    <property type="match status" value="1"/>
</dbReference>
<dbReference type="InterPro" id="IPR015424">
    <property type="entry name" value="PyrdxlP-dep_Trfase"/>
</dbReference>
<evidence type="ECO:0000256" key="5">
    <source>
        <dbReference type="ARBA" id="ARBA00022898"/>
    </source>
</evidence>
<dbReference type="PIRSF" id="PIRSF005572">
    <property type="entry name" value="NifS"/>
    <property type="match status" value="1"/>
</dbReference>
<evidence type="ECO:0000256" key="4">
    <source>
        <dbReference type="ARBA" id="ARBA00022723"/>
    </source>
</evidence>
<evidence type="ECO:0000256" key="6">
    <source>
        <dbReference type="ARBA" id="ARBA00023004"/>
    </source>
</evidence>
<feature type="domain" description="Aminotransferase class V" evidence="9">
    <location>
        <begin position="5"/>
        <end position="373"/>
    </location>
</feature>
<sequence>MTVLYLDSAATTPVRREVLEAMWPYLTQEFGNASSHHEAGRRALAGLEHARGTVAQVLNCRPAEVVFTSGGTEADNLAVKGIALGRRDRDAAREHVVTSAVEHHAVLDSARDLARWDGFELTELGVSAEGFVDPANLERAVRPGTAVVSVMHANNETGTVEAIAELAAVARAREVPFHTDAVQAAGSLELDVQALDVAALSLAGHKIGGPKGVGVLFLRRGTPLRPLLSGGGHERGRRSGTSNVAGAVGLAEALRLAAEERPDRAARLAALRDRLITGILSAVPTAVLTGPDPRERPAARLPGNASFCFPGVNGETVLVDLEARGLLVSSGSACSAGDTEPSHVLTAMGFPPEVATTAVRFTLSAEVTAEQVDGIVAATRDVVGRLGAARG</sequence>
<protein>
    <submittedName>
        <fullName evidence="10">Cysteine desulfurase family protein</fullName>
    </submittedName>
</protein>
<dbReference type="InterPro" id="IPR015422">
    <property type="entry name" value="PyrdxlP-dep_Trfase_small"/>
</dbReference>
<evidence type="ECO:0000256" key="7">
    <source>
        <dbReference type="ARBA" id="ARBA00023014"/>
    </source>
</evidence>
<dbReference type="Gene3D" id="3.90.1150.10">
    <property type="entry name" value="Aspartate Aminotransferase, domain 1"/>
    <property type="match status" value="1"/>
</dbReference>
<evidence type="ECO:0000313" key="11">
    <source>
        <dbReference type="Proteomes" id="UP001501204"/>
    </source>
</evidence>
<dbReference type="InterPro" id="IPR016454">
    <property type="entry name" value="Cysteine_dSase"/>
</dbReference>
<dbReference type="InterPro" id="IPR000192">
    <property type="entry name" value="Aminotrans_V_dom"/>
</dbReference>
<dbReference type="EMBL" id="BAAAOA010000014">
    <property type="protein sequence ID" value="GAA1754605.1"/>
    <property type="molecule type" value="Genomic_DNA"/>
</dbReference>
<accession>A0ABP4WKC0</accession>
<evidence type="ECO:0000256" key="8">
    <source>
        <dbReference type="ARBA" id="ARBA00050776"/>
    </source>
</evidence>
<keyword evidence="7" id="KW-0411">Iron-sulfur</keyword>
<comment type="cofactor">
    <cofactor evidence="1">
        <name>pyridoxal 5'-phosphate</name>
        <dbReference type="ChEBI" id="CHEBI:597326"/>
    </cofactor>
</comment>
<reference evidence="11" key="1">
    <citation type="journal article" date="2019" name="Int. J. Syst. Evol. Microbiol.">
        <title>The Global Catalogue of Microorganisms (GCM) 10K type strain sequencing project: providing services to taxonomists for standard genome sequencing and annotation.</title>
        <authorList>
            <consortium name="The Broad Institute Genomics Platform"/>
            <consortium name="The Broad Institute Genome Sequencing Center for Infectious Disease"/>
            <person name="Wu L."/>
            <person name="Ma J."/>
        </authorList>
    </citation>
    <scope>NUCLEOTIDE SEQUENCE [LARGE SCALE GENOMIC DNA]</scope>
    <source>
        <strain evidence="11">JCM 14735</strain>
    </source>
</reference>
<dbReference type="SUPFAM" id="SSF53383">
    <property type="entry name" value="PLP-dependent transferases"/>
    <property type="match status" value="1"/>
</dbReference>
<dbReference type="InterPro" id="IPR015421">
    <property type="entry name" value="PyrdxlP-dep_Trfase_major"/>
</dbReference>
<dbReference type="PANTHER" id="PTHR11601">
    <property type="entry name" value="CYSTEINE DESULFURYLASE FAMILY MEMBER"/>
    <property type="match status" value="1"/>
</dbReference>
<dbReference type="PANTHER" id="PTHR11601:SF34">
    <property type="entry name" value="CYSTEINE DESULFURASE"/>
    <property type="match status" value="1"/>
</dbReference>
<keyword evidence="5" id="KW-0663">Pyridoxal phosphate</keyword>
<dbReference type="Pfam" id="PF00266">
    <property type="entry name" value="Aminotran_5"/>
    <property type="match status" value="1"/>
</dbReference>
<comment type="caution">
    <text evidence="10">The sequence shown here is derived from an EMBL/GenBank/DDBJ whole genome shotgun (WGS) entry which is preliminary data.</text>
</comment>
<keyword evidence="4" id="KW-0479">Metal-binding</keyword>
<gene>
    <name evidence="10" type="ORF">GCM10009767_12300</name>
</gene>
<evidence type="ECO:0000313" key="10">
    <source>
        <dbReference type="EMBL" id="GAA1754605.1"/>
    </source>
</evidence>
<keyword evidence="3" id="KW-0808">Transferase</keyword>
<comment type="catalytic activity">
    <reaction evidence="8">
        <text>(sulfur carrier)-H + L-cysteine = (sulfur carrier)-SH + L-alanine</text>
        <dbReference type="Rhea" id="RHEA:43892"/>
        <dbReference type="Rhea" id="RHEA-COMP:14737"/>
        <dbReference type="Rhea" id="RHEA-COMP:14739"/>
        <dbReference type="ChEBI" id="CHEBI:29917"/>
        <dbReference type="ChEBI" id="CHEBI:35235"/>
        <dbReference type="ChEBI" id="CHEBI:57972"/>
        <dbReference type="ChEBI" id="CHEBI:64428"/>
        <dbReference type="EC" id="2.8.1.7"/>
    </reaction>
</comment>
<evidence type="ECO:0000256" key="1">
    <source>
        <dbReference type="ARBA" id="ARBA00001933"/>
    </source>
</evidence>
<proteinExistence type="inferred from homology"/>
<evidence type="ECO:0000256" key="3">
    <source>
        <dbReference type="ARBA" id="ARBA00022679"/>
    </source>
</evidence>
<evidence type="ECO:0000259" key="9">
    <source>
        <dbReference type="Pfam" id="PF00266"/>
    </source>
</evidence>
<evidence type="ECO:0000256" key="2">
    <source>
        <dbReference type="ARBA" id="ARBA00006490"/>
    </source>
</evidence>
<organism evidence="10 11">
    <name type="scientific">Kocuria aegyptia</name>
    <dbReference type="NCBI Taxonomy" id="330943"/>
    <lineage>
        <taxon>Bacteria</taxon>
        <taxon>Bacillati</taxon>
        <taxon>Actinomycetota</taxon>
        <taxon>Actinomycetes</taxon>
        <taxon>Micrococcales</taxon>
        <taxon>Micrococcaceae</taxon>
        <taxon>Kocuria</taxon>
    </lineage>
</organism>
<comment type="similarity">
    <text evidence="2">Belongs to the class-V pyridoxal-phosphate-dependent aminotransferase family. NifS/IscS subfamily.</text>
</comment>